<dbReference type="SUPFAM" id="SSF56672">
    <property type="entry name" value="DNA/RNA polymerases"/>
    <property type="match status" value="1"/>
</dbReference>
<evidence type="ECO:0000256" key="6">
    <source>
        <dbReference type="ARBA" id="ARBA00022722"/>
    </source>
</evidence>
<dbReference type="Gene3D" id="3.30.342.10">
    <property type="entry name" value="DNA Polymerase, chain B, domain 1"/>
    <property type="match status" value="1"/>
</dbReference>
<dbReference type="InterPro" id="IPR006133">
    <property type="entry name" value="DNA-dir_DNA_pol_B_exonuc"/>
</dbReference>
<dbReference type="Gene3D" id="3.30.420.10">
    <property type="entry name" value="Ribonuclease H-like superfamily/Ribonuclease H"/>
    <property type="match status" value="1"/>
</dbReference>
<dbReference type="Gene3D" id="3.40.1820.10">
    <property type="entry name" value="DnaQ-like 3'-5' exonuclease"/>
    <property type="match status" value="1"/>
</dbReference>
<dbReference type="EMBL" id="KU873925">
    <property type="protein sequence ID" value="AND74998.1"/>
    <property type="molecule type" value="Genomic_DNA"/>
</dbReference>
<dbReference type="Pfam" id="PF03104">
    <property type="entry name" value="DNA_pol_B_exo1"/>
    <property type="match status" value="1"/>
</dbReference>
<dbReference type="GO" id="GO:0039693">
    <property type="term" value="P:viral DNA genome replication"/>
    <property type="evidence" value="ECO:0007669"/>
    <property type="project" value="UniProtKB-KW"/>
</dbReference>
<evidence type="ECO:0000259" key="13">
    <source>
        <dbReference type="Pfam" id="PF03104"/>
    </source>
</evidence>
<feature type="domain" description="DNA-directed DNA polymerase family B multifunctional" evidence="12">
    <location>
        <begin position="534"/>
        <end position="616"/>
    </location>
</feature>
<dbReference type="SMART" id="SM00486">
    <property type="entry name" value="POLBc"/>
    <property type="match status" value="1"/>
</dbReference>
<evidence type="ECO:0000256" key="2">
    <source>
        <dbReference type="ARBA" id="ARBA00012417"/>
    </source>
</evidence>
<keyword evidence="6" id="KW-0540">Nuclease</keyword>
<keyword evidence="9" id="KW-1194">Viral DNA replication</keyword>
<dbReference type="GO" id="GO:0016787">
    <property type="term" value="F:hydrolase activity"/>
    <property type="evidence" value="ECO:0007669"/>
    <property type="project" value="UniProtKB-KW"/>
</dbReference>
<keyword evidence="8" id="KW-0239">DNA-directed DNA polymerase</keyword>
<keyword evidence="5" id="KW-0235">DNA replication</keyword>
<evidence type="ECO:0000256" key="9">
    <source>
        <dbReference type="ARBA" id="ARBA00023109"/>
    </source>
</evidence>
<dbReference type="SUPFAM" id="SSF53098">
    <property type="entry name" value="Ribonuclease H-like"/>
    <property type="match status" value="1"/>
</dbReference>
<evidence type="ECO:0000256" key="7">
    <source>
        <dbReference type="ARBA" id="ARBA00022801"/>
    </source>
</evidence>
<dbReference type="InterPro" id="IPR023211">
    <property type="entry name" value="DNA_pol_palm_dom_sf"/>
</dbReference>
<comment type="catalytic activity">
    <reaction evidence="11">
        <text>DNA(n) + a 2'-deoxyribonucleoside 5'-triphosphate = DNA(n+1) + diphosphate</text>
        <dbReference type="Rhea" id="RHEA:22508"/>
        <dbReference type="Rhea" id="RHEA-COMP:17339"/>
        <dbReference type="Rhea" id="RHEA-COMP:17340"/>
        <dbReference type="ChEBI" id="CHEBI:33019"/>
        <dbReference type="ChEBI" id="CHEBI:61560"/>
        <dbReference type="ChEBI" id="CHEBI:173112"/>
        <dbReference type="EC" id="2.7.7.7"/>
    </reaction>
</comment>
<dbReference type="InterPro" id="IPR043502">
    <property type="entry name" value="DNA/RNA_pol_sf"/>
</dbReference>
<dbReference type="InterPro" id="IPR006172">
    <property type="entry name" value="DNA-dir_DNA_pol_B"/>
</dbReference>
<dbReference type="GO" id="GO:0006261">
    <property type="term" value="P:DNA-templated DNA replication"/>
    <property type="evidence" value="ECO:0007669"/>
    <property type="project" value="TreeGrafter"/>
</dbReference>
<evidence type="ECO:0000256" key="11">
    <source>
        <dbReference type="ARBA" id="ARBA00049244"/>
    </source>
</evidence>
<dbReference type="Proteomes" id="UP000225821">
    <property type="component" value="Segment"/>
</dbReference>
<evidence type="ECO:0000256" key="8">
    <source>
        <dbReference type="ARBA" id="ARBA00022932"/>
    </source>
</evidence>
<evidence type="ECO:0000256" key="3">
    <source>
        <dbReference type="ARBA" id="ARBA00022679"/>
    </source>
</evidence>
<evidence type="ECO:0000259" key="12">
    <source>
        <dbReference type="Pfam" id="PF00136"/>
    </source>
</evidence>
<dbReference type="Pfam" id="PF00136">
    <property type="entry name" value="DNA_pol_B"/>
    <property type="match status" value="1"/>
</dbReference>
<dbReference type="GO" id="GO:0004518">
    <property type="term" value="F:nuclease activity"/>
    <property type="evidence" value="ECO:0007669"/>
    <property type="project" value="UniProtKB-KW"/>
</dbReference>
<evidence type="ECO:0000256" key="5">
    <source>
        <dbReference type="ARBA" id="ARBA00022705"/>
    </source>
</evidence>
<keyword evidence="3" id="KW-0808">Transferase</keyword>
<accession>A0A1S5R3M5</accession>
<dbReference type="OrthoDB" id="165at10239"/>
<feature type="domain" description="DNA-directed DNA polymerase family B exonuclease" evidence="13">
    <location>
        <begin position="114"/>
        <end position="282"/>
    </location>
</feature>
<keyword evidence="10" id="KW-0238">DNA-binding</keyword>
<evidence type="ECO:0000256" key="10">
    <source>
        <dbReference type="ARBA" id="ARBA00023125"/>
    </source>
</evidence>
<dbReference type="PANTHER" id="PTHR10322:SF23">
    <property type="entry name" value="DNA POLYMERASE DELTA CATALYTIC SUBUNIT"/>
    <property type="match status" value="1"/>
</dbReference>
<dbReference type="Gene3D" id="1.10.287.690">
    <property type="entry name" value="Helix hairpin bin"/>
    <property type="match status" value="1"/>
</dbReference>
<keyword evidence="7" id="KW-0378">Hydrolase</keyword>
<dbReference type="InterPro" id="IPR012337">
    <property type="entry name" value="RNaseH-like_sf"/>
</dbReference>
<dbReference type="GO" id="GO:0003677">
    <property type="term" value="F:DNA binding"/>
    <property type="evidence" value="ECO:0007669"/>
    <property type="project" value="UniProtKB-KW"/>
</dbReference>
<evidence type="ECO:0000313" key="14">
    <source>
        <dbReference type="EMBL" id="AND74998.1"/>
    </source>
</evidence>
<proteinExistence type="inferred from homology"/>
<dbReference type="InterPro" id="IPR006134">
    <property type="entry name" value="DNA-dir_DNA_pol_B_multi_dom"/>
</dbReference>
<reference evidence="14 15" key="1">
    <citation type="submission" date="2016-03" db="EMBL/GenBank/DDBJ databases">
        <title>Characterisation of pf16 and phiPMW: Two novel phages infecting Pseudomonas putida PpG1.</title>
        <authorList>
            <person name="Magill D.J."/>
            <person name="Krylov V.N."/>
            <person name="Shaburova O.V."/>
            <person name="Allen C.C.R."/>
            <person name="McGrath J.W."/>
            <person name="Quinn J.P."/>
            <person name="Kulakov L.A."/>
        </authorList>
    </citation>
    <scope>NUCLEOTIDE SEQUENCE [LARGE SCALE GENOMIC DNA]</scope>
</reference>
<organism evidence="14 15">
    <name type="scientific">Pseudomonas phage pf16</name>
    <dbReference type="NCBI Taxonomy" id="1815630"/>
    <lineage>
        <taxon>Viruses</taxon>
        <taxon>Duplodnaviria</taxon>
        <taxon>Heunggongvirae</taxon>
        <taxon>Uroviricota</taxon>
        <taxon>Caudoviricetes</taxon>
        <taxon>Chakrabartyvirus</taxon>
        <taxon>Chakrabartyvirus pf16</taxon>
    </lineage>
</organism>
<protein>
    <recommendedName>
        <fullName evidence="2">DNA-directed DNA polymerase</fullName>
        <ecNumber evidence="2">2.7.7.7</ecNumber>
    </recommendedName>
</protein>
<dbReference type="InterPro" id="IPR036397">
    <property type="entry name" value="RNaseH_sf"/>
</dbReference>
<evidence type="ECO:0000256" key="1">
    <source>
        <dbReference type="ARBA" id="ARBA00005755"/>
    </source>
</evidence>
<dbReference type="EC" id="2.7.7.7" evidence="2"/>
<name>A0A1S5R3M5_9CAUD</name>
<comment type="similarity">
    <text evidence="1">Belongs to the DNA polymerase type-B family.</text>
</comment>
<keyword evidence="4" id="KW-0548">Nucleotidyltransferase</keyword>
<dbReference type="GO" id="GO:0003887">
    <property type="term" value="F:DNA-directed DNA polymerase activity"/>
    <property type="evidence" value="ECO:0007669"/>
    <property type="project" value="UniProtKB-KW"/>
</dbReference>
<dbReference type="Gene3D" id="3.90.1600.10">
    <property type="entry name" value="Palm domain of DNA polymerase"/>
    <property type="match status" value="1"/>
</dbReference>
<dbReference type="GO" id="GO:0000166">
    <property type="term" value="F:nucleotide binding"/>
    <property type="evidence" value="ECO:0007669"/>
    <property type="project" value="InterPro"/>
</dbReference>
<evidence type="ECO:0000256" key="4">
    <source>
        <dbReference type="ARBA" id="ARBA00022695"/>
    </source>
</evidence>
<keyword evidence="15" id="KW-1185">Reference proteome</keyword>
<dbReference type="InterPro" id="IPR050240">
    <property type="entry name" value="DNA_pol_type-B"/>
</dbReference>
<dbReference type="Gene3D" id="1.20.1280.300">
    <property type="match status" value="1"/>
</dbReference>
<sequence>MADSDDKLYTFYKTWGNNILFRYRRDGVSYAKKIDFYRPSLFTKADPGQQGDANSIFNYPLKRTQFDSIRDAKAFAENYSDVEGFTIEGNSNFANQFIIELYDGKMPNFDPSQVRVGILDIEVRVPEGEGFPEPAEVKWPINGITIYDSFTDTYYTIGDKEYVHDKQDKDVGHLKVVFILVDNEVELLRALVMHFVEMQYDLTSGWNSETFDMPYIVNRITKILGKEMAQRLSPFGMIEMREINGNFGKTQLKANIMGLPHCDFMELYKKHIFTPRESYRLDFIGSAELGMNKMSYEEAGSLMALYDNDPQGFYKYNIRDVDIVKRLNDKLGLFNITYTLAYYCLANYEDTLGTTKIWEQLIAKQLYGNGQVPLFKAKFREGAEFDGAFVHPTVVGRHRWLLSVDLNSLYPMNEIQYNIGPNTYIPRETLPPELLELKSKHTLQDLVEKKVDLSVLKKYNVAMTANFEFYDRSYVGFMAQIKDELYTGRKRYKKMMLKAQANVQALKGGKACDEYDTPNMDKSAIAKAIDVENGKDVLFNNLQMALKILLNAGYGAVGNQHFLYYKVENAEAITSSGQLINKWTHVRVNDLLNKLLNTPGKNRTVAGDTDSLYLVMEDVVNALNVSHLDDNGIADALDNFMKKILAPKIDGFALELCEYMNGVQNKMVWEREVISPVSIFVRKKGYTMLVLDSEGVRFKDPKFKVTGLEAVKSSTPEWSRNYLKECYRIALDGDQDKLHARVAEIRDAFYKLPIDAIAIPRGTNNISKNADPETIYIKGTPKHVKAALIHNWYVKQLGLGIPELTGGNKIKYIDLKKPNPINQDVIGFAWFMPPEFKLDQFVDRETIFETAFMSPLKIFLESIKWSHEPVVSLEDFFS</sequence>
<evidence type="ECO:0000313" key="15">
    <source>
        <dbReference type="Proteomes" id="UP000225821"/>
    </source>
</evidence>
<dbReference type="PANTHER" id="PTHR10322">
    <property type="entry name" value="DNA POLYMERASE CATALYTIC SUBUNIT"/>
    <property type="match status" value="1"/>
</dbReference>
<gene>
    <name evidence="14" type="ORF">pf16_75</name>
</gene>